<dbReference type="GO" id="GO:0005634">
    <property type="term" value="C:nucleus"/>
    <property type="evidence" value="ECO:0007669"/>
    <property type="project" value="UniProtKB-SubCell"/>
</dbReference>
<dbReference type="EMBL" id="CAJMWY010000834">
    <property type="protein sequence ID" value="CAE6448752.1"/>
    <property type="molecule type" value="Genomic_DNA"/>
</dbReference>
<dbReference type="PANTHER" id="PTHR37534:SF46">
    <property type="entry name" value="ZN(II)2CYS6 TRANSCRIPTION FACTOR (EUROFUNG)"/>
    <property type="match status" value="1"/>
</dbReference>
<feature type="compositionally biased region" description="Polar residues" evidence="3">
    <location>
        <begin position="136"/>
        <end position="148"/>
    </location>
</feature>
<evidence type="ECO:0000256" key="2">
    <source>
        <dbReference type="ARBA" id="ARBA00023242"/>
    </source>
</evidence>
<feature type="compositionally biased region" description="Polar residues" evidence="3">
    <location>
        <begin position="1"/>
        <end position="11"/>
    </location>
</feature>
<keyword evidence="2" id="KW-0539">Nucleus</keyword>
<organism evidence="4 5">
    <name type="scientific">Rhizoctonia solani</name>
    <dbReference type="NCBI Taxonomy" id="456999"/>
    <lineage>
        <taxon>Eukaryota</taxon>
        <taxon>Fungi</taxon>
        <taxon>Dikarya</taxon>
        <taxon>Basidiomycota</taxon>
        <taxon>Agaricomycotina</taxon>
        <taxon>Agaricomycetes</taxon>
        <taxon>Cantharellales</taxon>
        <taxon>Ceratobasidiaceae</taxon>
        <taxon>Rhizoctonia</taxon>
    </lineage>
</organism>
<evidence type="ECO:0000256" key="1">
    <source>
        <dbReference type="ARBA" id="ARBA00004123"/>
    </source>
</evidence>
<dbReference type="AlphaFoldDB" id="A0A8H3B5T8"/>
<feature type="compositionally biased region" description="Basic and acidic residues" evidence="3">
    <location>
        <begin position="15"/>
        <end position="30"/>
    </location>
</feature>
<feature type="region of interest" description="Disordered" evidence="3">
    <location>
        <begin position="1"/>
        <end position="33"/>
    </location>
</feature>
<dbReference type="PANTHER" id="PTHR37534">
    <property type="entry name" value="TRANSCRIPTIONAL ACTIVATOR PROTEIN UGA3"/>
    <property type="match status" value="1"/>
</dbReference>
<evidence type="ECO:0000256" key="3">
    <source>
        <dbReference type="SAM" id="MobiDB-lite"/>
    </source>
</evidence>
<protein>
    <recommendedName>
        <fullName evidence="6">Fungal-specific transcription factor domain protein</fullName>
    </recommendedName>
</protein>
<evidence type="ECO:0000313" key="4">
    <source>
        <dbReference type="EMBL" id="CAE6448752.1"/>
    </source>
</evidence>
<dbReference type="InterPro" id="IPR021858">
    <property type="entry name" value="Fun_TF"/>
</dbReference>
<comment type="caution">
    <text evidence="4">The sequence shown here is derived from an EMBL/GenBank/DDBJ whole genome shotgun (WGS) entry which is preliminary data.</text>
</comment>
<accession>A0A8H3B5T8</accession>
<dbReference type="Pfam" id="PF11951">
    <property type="entry name" value="Fungal_trans_2"/>
    <property type="match status" value="1"/>
</dbReference>
<feature type="region of interest" description="Disordered" evidence="3">
    <location>
        <begin position="116"/>
        <end position="155"/>
    </location>
</feature>
<proteinExistence type="predicted"/>
<evidence type="ECO:0000313" key="5">
    <source>
        <dbReference type="Proteomes" id="UP000663861"/>
    </source>
</evidence>
<comment type="subcellular location">
    <subcellularLocation>
        <location evidence="1">Nucleus</location>
    </subcellularLocation>
</comment>
<gene>
    <name evidence="4" type="ORF">RDB_LOCUS51642</name>
</gene>
<dbReference type="Proteomes" id="UP000663861">
    <property type="component" value="Unassembled WGS sequence"/>
</dbReference>
<evidence type="ECO:0008006" key="6">
    <source>
        <dbReference type="Google" id="ProtNLM"/>
    </source>
</evidence>
<reference evidence="4" key="1">
    <citation type="submission" date="2021-01" db="EMBL/GenBank/DDBJ databases">
        <authorList>
            <person name="Kaushik A."/>
        </authorList>
    </citation>
    <scope>NUCLEOTIDE SEQUENCE</scope>
    <source>
        <strain evidence="4">AG4-RS23</strain>
    </source>
</reference>
<sequence length="559" mass="61660">MASPQLTTGSFTFKAGHEECDETKPDRQHSGIEQGVECPDDCADVGHANKPNRELQILTPSHTLPGRARGSPLVITGELYQDLAPSANTGSIVAPTIFGPVSCLGAVPRLDQPLDVDPSLQHFPPTRDPLSGSRPFLSSISDSRSPSTERQDEDLEDAVSAIHRQPVLDRTVESNALPFVLQGYATWISRLALDPLKLTHITRDFVYSHFEDGDQSRWIVALLANIGSRIGREDFVDATPNAITSVLHSAVRWRLRTAKSRRDLKRSELVSALDSTLGVLAVHFYVDSPIEAMTLRQEAASIFRQLCPEPAGTPVSLSSLLQHPLGCLRQYAGMSILFGVLTDVPTLFRYEIPISESQPNNLCPSSPTIQEDGVVQWLYGIPNHIILLLAKMKEMQQSGLAPNSETVASLERSIREVPPFSGSSSDQFLAVMRSVVHEGWRQAAFVYLYMAVCGDSSDTPRVKNAFKRFMRLLDGIQPGRLPDEFLTSPIILIAPAARRGRDREVIRQRAVVLHRRGRADPTNDSLLCVIEDYWARADAEGRPVVWSDVAVSRRQVLGS</sequence>
<name>A0A8H3B5T8_9AGAM</name>